<gene>
    <name evidence="2" type="ORF">EC580_13145</name>
</gene>
<dbReference type="Pfam" id="PF00480">
    <property type="entry name" value="ROK"/>
    <property type="match status" value="1"/>
</dbReference>
<evidence type="ECO:0000313" key="2">
    <source>
        <dbReference type="EMBL" id="RNF58099.1"/>
    </source>
</evidence>
<accession>A0A3M8QPA8</accession>
<comment type="similarity">
    <text evidence="1">Belongs to the ROK (NagC/XylR) family.</text>
</comment>
<dbReference type="RefSeq" id="WP_123105798.1">
    <property type="nucleotide sequence ID" value="NZ_CP127527.1"/>
</dbReference>
<sequence length="315" mass="32696">MPEGLILGMDVGGTNLRLGVFRGGDCVATLRVEAHLRERCLHAENSAAAESAILDILADAIVQTRQQHPEIQGVGIAFPGFIQGDGTLLQSPNLPGLHHLALGTALRERCGLPVLVENDANAAAFGEFVHERSRQPGLEHLLYVGLGTGVGGGLILHGQPWRGAHGAAMEVGHLIVVPGGRRCGCGNQGCLEQYASATGVKLSYTERTGHAPALPVVARLAREGNADAQAAFALAGNTLGQALAHLLKVLDVSVLRLGGGMSAAWDCFAPALQKRLEADLIPVLRGSVDLQRGNDDDQAGMRGAALLAAARQGGS</sequence>
<dbReference type="AlphaFoldDB" id="A0A3M8QPA8"/>
<dbReference type="InterPro" id="IPR000600">
    <property type="entry name" value="ROK"/>
</dbReference>
<evidence type="ECO:0000256" key="1">
    <source>
        <dbReference type="ARBA" id="ARBA00006479"/>
    </source>
</evidence>
<name>A0A3M8QPA8_9PROT</name>
<dbReference type="EMBL" id="RIZI01000192">
    <property type="protein sequence ID" value="RNF58099.1"/>
    <property type="molecule type" value="Genomic_DNA"/>
</dbReference>
<reference evidence="2" key="1">
    <citation type="submission" date="2018-10" db="EMBL/GenBank/DDBJ databases">
        <title>Acidithiobacillus sulfuriphilus sp. nov.: an extremely acidophilic sulfur-oxidizing chemolithotroph isolated from a neutral pH environment.</title>
        <authorList>
            <person name="Falagan C."/>
            <person name="Moya-Beltran A."/>
            <person name="Quatrini R."/>
            <person name="Johnson D.B."/>
        </authorList>
    </citation>
    <scope>NUCLEOTIDE SEQUENCE [LARGE SCALE GENOMIC DNA]</scope>
    <source>
        <strain evidence="2">CJ-2</strain>
    </source>
</reference>
<dbReference type="PANTHER" id="PTHR18964:SF149">
    <property type="entry name" value="BIFUNCTIONAL UDP-N-ACETYLGLUCOSAMINE 2-EPIMERASE_N-ACETYLMANNOSAMINE KINASE"/>
    <property type="match status" value="1"/>
</dbReference>
<dbReference type="InterPro" id="IPR043129">
    <property type="entry name" value="ATPase_NBD"/>
</dbReference>
<dbReference type="PANTHER" id="PTHR18964">
    <property type="entry name" value="ROK (REPRESSOR, ORF, KINASE) FAMILY"/>
    <property type="match status" value="1"/>
</dbReference>
<organism evidence="2">
    <name type="scientific">Acidithiobacillus sulfuriphilus</name>
    <dbReference type="NCBI Taxonomy" id="1867749"/>
    <lineage>
        <taxon>Bacteria</taxon>
        <taxon>Pseudomonadati</taxon>
        <taxon>Pseudomonadota</taxon>
        <taxon>Acidithiobacillia</taxon>
        <taxon>Acidithiobacillales</taxon>
        <taxon>Acidithiobacillaceae</taxon>
        <taxon>Acidithiobacillus</taxon>
    </lineage>
</organism>
<proteinExistence type="inferred from homology"/>
<comment type="caution">
    <text evidence="2">The sequence shown here is derived from an EMBL/GenBank/DDBJ whole genome shotgun (WGS) entry which is preliminary data.</text>
</comment>
<dbReference type="SUPFAM" id="SSF53067">
    <property type="entry name" value="Actin-like ATPase domain"/>
    <property type="match status" value="1"/>
</dbReference>
<dbReference type="OrthoDB" id="9810372at2"/>
<dbReference type="Gene3D" id="3.30.420.40">
    <property type="match status" value="2"/>
</dbReference>
<protein>
    <submittedName>
        <fullName evidence="2">ROK family protein</fullName>
    </submittedName>
</protein>